<evidence type="ECO:0000313" key="3">
    <source>
        <dbReference type="Proteomes" id="UP001597205"/>
    </source>
</evidence>
<sequence length="67" mass="7489">MIKHYLAQWNIMRVLGLIMGVVIIVQGVKAEMWLIVALGILFSIRPLFNMGCSADGSCQVQPKSRKD</sequence>
<gene>
    <name evidence="2" type="ORF">ACFQ2C_11625</name>
</gene>
<protein>
    <recommendedName>
        <fullName evidence="4">DUF2892 domain-containing protein</fullName>
    </recommendedName>
</protein>
<feature type="transmembrane region" description="Helical" evidence="1">
    <location>
        <begin position="32"/>
        <end position="48"/>
    </location>
</feature>
<keyword evidence="1" id="KW-0472">Membrane</keyword>
<keyword evidence="1" id="KW-1133">Transmembrane helix</keyword>
<evidence type="ECO:0008006" key="4">
    <source>
        <dbReference type="Google" id="ProtNLM"/>
    </source>
</evidence>
<keyword evidence="3" id="KW-1185">Reference proteome</keyword>
<keyword evidence="1" id="KW-0812">Transmembrane</keyword>
<feature type="transmembrane region" description="Helical" evidence="1">
    <location>
        <begin position="6"/>
        <end position="25"/>
    </location>
</feature>
<evidence type="ECO:0000313" key="2">
    <source>
        <dbReference type="EMBL" id="MFD1166257.1"/>
    </source>
</evidence>
<accession>A0ABW3RNJ5</accession>
<dbReference type="RefSeq" id="WP_380896774.1">
    <property type="nucleotide sequence ID" value="NZ_JBHTKY010000016.1"/>
</dbReference>
<evidence type="ECO:0000256" key="1">
    <source>
        <dbReference type="SAM" id="Phobius"/>
    </source>
</evidence>
<dbReference type="EMBL" id="JBHTKY010000016">
    <property type="protein sequence ID" value="MFD1166257.1"/>
    <property type="molecule type" value="Genomic_DNA"/>
</dbReference>
<comment type="caution">
    <text evidence="2">The sequence shown here is derived from an EMBL/GenBank/DDBJ whole genome shotgun (WGS) entry which is preliminary data.</text>
</comment>
<reference evidence="3" key="1">
    <citation type="journal article" date="2019" name="Int. J. Syst. Evol. Microbiol.">
        <title>The Global Catalogue of Microorganisms (GCM) 10K type strain sequencing project: providing services to taxonomists for standard genome sequencing and annotation.</title>
        <authorList>
            <consortium name="The Broad Institute Genomics Platform"/>
            <consortium name="The Broad Institute Genome Sequencing Center for Infectious Disease"/>
            <person name="Wu L."/>
            <person name="Ma J."/>
        </authorList>
    </citation>
    <scope>NUCLEOTIDE SEQUENCE [LARGE SCALE GENOMIC DNA]</scope>
    <source>
        <strain evidence="3">CCUG 52468</strain>
    </source>
</reference>
<organism evidence="2 3">
    <name type="scientific">Sphingobacterium daejeonense</name>
    <dbReference type="NCBI Taxonomy" id="371142"/>
    <lineage>
        <taxon>Bacteria</taxon>
        <taxon>Pseudomonadati</taxon>
        <taxon>Bacteroidota</taxon>
        <taxon>Sphingobacteriia</taxon>
        <taxon>Sphingobacteriales</taxon>
        <taxon>Sphingobacteriaceae</taxon>
        <taxon>Sphingobacterium</taxon>
    </lineage>
</organism>
<dbReference type="Proteomes" id="UP001597205">
    <property type="component" value="Unassembled WGS sequence"/>
</dbReference>
<proteinExistence type="predicted"/>
<name>A0ABW3RNJ5_9SPHI</name>